<evidence type="ECO:0000313" key="2">
    <source>
        <dbReference type="EMBL" id="QEK62767.1"/>
    </source>
</evidence>
<evidence type="ECO:0000259" key="1">
    <source>
        <dbReference type="Pfam" id="PF00293"/>
    </source>
</evidence>
<reference evidence="2 3" key="1">
    <citation type="journal article" date="2018" name="Plant Biotechnol. Rep.">
        <title>Diversity and antifungal activity of endophytic bacteria associated with Panax ginseng seedlings.</title>
        <authorList>
            <person name="Park J.M."/>
            <person name="Hong C.E."/>
            <person name="Jo S.H."/>
        </authorList>
    </citation>
    <scope>NUCLEOTIDE SEQUENCE [LARGE SCALE GENOMIC DNA]</scope>
    <source>
        <strain evidence="2 3">PgKB20</strain>
    </source>
</reference>
<dbReference type="SUPFAM" id="SSF55811">
    <property type="entry name" value="Nudix"/>
    <property type="match status" value="1"/>
</dbReference>
<dbReference type="GeneID" id="61767735"/>
<dbReference type="PANTHER" id="PTHR10885:SF0">
    <property type="entry name" value="ISOPENTENYL-DIPHOSPHATE DELTA-ISOMERASE"/>
    <property type="match status" value="1"/>
</dbReference>
<dbReference type="EC" id="5.3.3.2" evidence="2"/>
<dbReference type="InterPro" id="IPR000086">
    <property type="entry name" value="NUDIX_hydrolase_dom"/>
</dbReference>
<accession>A0A5C0WG25</accession>
<sequence length="208" mass="24518">MEHEKLRIFNDQHETIGAAARSDVHAQGLWHETFHFWLLKKEHGTVYLYFQLRSPAKKDFPSLFDITAAGHLLADEQPSDGLREVEEELGLSIHFEDLTFAGVIQDEIHMPSFIDREFCHVYLYMIQEKHMEFYLQKEEVAGLYRAKLLDAQQLLTGTCERIRIEGFQVDANEERREESIEVGVHDFVQHEHAYYEHLFHSINQFLTQ</sequence>
<gene>
    <name evidence="2" type="primary">idi</name>
    <name evidence="2" type="ORF">FX981_00952</name>
</gene>
<feature type="domain" description="Nudix hydrolase" evidence="1">
    <location>
        <begin position="45"/>
        <end position="143"/>
    </location>
</feature>
<dbReference type="Pfam" id="PF00293">
    <property type="entry name" value="NUDIX"/>
    <property type="match status" value="1"/>
</dbReference>
<dbReference type="InterPro" id="IPR015797">
    <property type="entry name" value="NUDIX_hydrolase-like_dom_sf"/>
</dbReference>
<dbReference type="GO" id="GO:0004452">
    <property type="term" value="F:isopentenyl-diphosphate delta-isomerase activity"/>
    <property type="evidence" value="ECO:0007669"/>
    <property type="project" value="UniProtKB-EC"/>
</dbReference>
<dbReference type="Gene3D" id="3.90.79.10">
    <property type="entry name" value="Nucleoside Triphosphate Pyrophosphohydrolase"/>
    <property type="match status" value="1"/>
</dbReference>
<organism evidence="2 3">
    <name type="scientific">Bacillus safensis</name>
    <dbReference type="NCBI Taxonomy" id="561879"/>
    <lineage>
        <taxon>Bacteria</taxon>
        <taxon>Bacillati</taxon>
        <taxon>Bacillota</taxon>
        <taxon>Bacilli</taxon>
        <taxon>Bacillales</taxon>
        <taxon>Bacillaceae</taxon>
        <taxon>Bacillus</taxon>
    </lineage>
</organism>
<evidence type="ECO:0000313" key="3">
    <source>
        <dbReference type="Proteomes" id="UP000325032"/>
    </source>
</evidence>
<keyword evidence="3" id="KW-1185">Reference proteome</keyword>
<protein>
    <submittedName>
        <fullName evidence="2">Isopentenyl-diphosphate Delta-isomerase</fullName>
        <ecNumber evidence="2">5.3.3.2</ecNumber>
    </submittedName>
</protein>
<dbReference type="RefSeq" id="WP_149125940.1">
    <property type="nucleotide sequence ID" value="NZ_CP043404.1"/>
</dbReference>
<name>A0A5C0WG25_BACIA</name>
<keyword evidence="2" id="KW-0413">Isomerase</keyword>
<proteinExistence type="predicted"/>
<dbReference type="CDD" id="cd04692">
    <property type="entry name" value="NUDIX_Hydrolase"/>
    <property type="match status" value="1"/>
</dbReference>
<dbReference type="AlphaFoldDB" id="A0A5C0WG25"/>
<dbReference type="PANTHER" id="PTHR10885">
    <property type="entry name" value="ISOPENTENYL-DIPHOSPHATE DELTA-ISOMERASE"/>
    <property type="match status" value="1"/>
</dbReference>
<dbReference type="EMBL" id="CP043404">
    <property type="protein sequence ID" value="QEK62767.1"/>
    <property type="molecule type" value="Genomic_DNA"/>
</dbReference>
<dbReference type="Proteomes" id="UP000325032">
    <property type="component" value="Chromosome"/>
</dbReference>